<sequence>MTMQNSASSERYPQLFAGLVALSLALVGSTFIGATALRDVKSSNDVMVVTGSAKRPIRSDYIIWRLSVSSQQPTAQAAYQDLKRQTERVQAYLRENQVPAEAVTLSAIESYSIPEVAPNGRETGQTLAYRLTQRFEVRSTEVDQYTTLSQQSTDLINEGINLVSESPQYLYTELSKLRIEMVAEATKDAKARAEAIAQSAGNRVGAVRSAETGVFQITSRNSTEVSDYGMYDTSSIEKDITAVVSVTFGIE</sequence>
<accession>A0A6M8BJB7</accession>
<dbReference type="PIRSF" id="PIRSF029033">
    <property type="entry name" value="UCP029033"/>
    <property type="match status" value="1"/>
</dbReference>
<dbReference type="PANTHER" id="PTHR34387">
    <property type="entry name" value="SLR1258 PROTEIN"/>
    <property type="match status" value="1"/>
</dbReference>
<name>A0A6M8BJB7_9CYAN</name>
<dbReference type="Pfam" id="PF04402">
    <property type="entry name" value="SIMPL"/>
    <property type="match status" value="1"/>
</dbReference>
<dbReference type="Gene3D" id="3.30.110.170">
    <property type="entry name" value="Protein of unknown function (DUF541), domain 1"/>
    <property type="match status" value="1"/>
</dbReference>
<dbReference type="InterPro" id="IPR052022">
    <property type="entry name" value="26kDa_periplasmic_antigen"/>
</dbReference>
<dbReference type="GO" id="GO:0006974">
    <property type="term" value="P:DNA damage response"/>
    <property type="evidence" value="ECO:0007669"/>
    <property type="project" value="TreeGrafter"/>
</dbReference>
<keyword evidence="2" id="KW-1185">Reference proteome</keyword>
<dbReference type="InterPro" id="IPR016907">
    <property type="entry name" value="UCP029033"/>
</dbReference>
<evidence type="ECO:0000313" key="2">
    <source>
        <dbReference type="Proteomes" id="UP000505210"/>
    </source>
</evidence>
<proteinExistence type="predicted"/>
<dbReference type="KEGG" id="theu:HPC62_20445"/>
<dbReference type="EMBL" id="CP053661">
    <property type="protein sequence ID" value="QKD84230.1"/>
    <property type="molecule type" value="Genomic_DNA"/>
</dbReference>
<dbReference type="Gene3D" id="3.30.70.2970">
    <property type="entry name" value="Protein of unknown function (DUF541), domain 2"/>
    <property type="match status" value="1"/>
</dbReference>
<organism evidence="1 2">
    <name type="scientific">Thermoleptolyngbya sichuanensis A183</name>
    <dbReference type="NCBI Taxonomy" id="2737172"/>
    <lineage>
        <taxon>Bacteria</taxon>
        <taxon>Bacillati</taxon>
        <taxon>Cyanobacteriota</taxon>
        <taxon>Cyanophyceae</taxon>
        <taxon>Oculatellales</taxon>
        <taxon>Oculatellaceae</taxon>
        <taxon>Thermoleptolyngbya</taxon>
        <taxon>Thermoleptolyngbya sichuanensis</taxon>
    </lineage>
</organism>
<dbReference type="AlphaFoldDB" id="A0A6M8BJB7"/>
<protein>
    <submittedName>
        <fullName evidence="1">SIMPL domain-containing protein</fullName>
    </submittedName>
</protein>
<dbReference type="Proteomes" id="UP000505210">
    <property type="component" value="Chromosome"/>
</dbReference>
<evidence type="ECO:0000313" key="1">
    <source>
        <dbReference type="EMBL" id="QKD84230.1"/>
    </source>
</evidence>
<reference evidence="1 2" key="1">
    <citation type="submission" date="2020-05" db="EMBL/GenBank/DDBJ databases">
        <title>Complete genome sequence of of a novel Thermoleptolyngbya strain isolated from hot springs of Ganzi, Sichuan China.</title>
        <authorList>
            <person name="Tang J."/>
            <person name="Daroch M."/>
            <person name="Li L."/>
            <person name="Waleron K."/>
            <person name="Waleron M."/>
            <person name="Waleron M."/>
        </authorList>
    </citation>
    <scope>NUCLEOTIDE SEQUENCE [LARGE SCALE GENOMIC DNA]</scope>
    <source>
        <strain evidence="1 2">PKUAC-SCTA183</strain>
    </source>
</reference>
<dbReference type="PANTHER" id="PTHR34387:SF2">
    <property type="entry name" value="SLR1258 PROTEIN"/>
    <property type="match status" value="1"/>
</dbReference>
<dbReference type="InterPro" id="IPR007497">
    <property type="entry name" value="SIMPL/DUF541"/>
</dbReference>
<gene>
    <name evidence="1" type="ORF">HPC62_20445</name>
</gene>